<name>A0A4P8WMJ1_9EURY</name>
<geneLocation type="plasmid" evidence="6">
    <name>pnve500</name>
</geneLocation>
<keyword evidence="1" id="KW-1133">Transmembrane helix</keyword>
<feature type="domain" description="DUF8186" evidence="3">
    <location>
        <begin position="286"/>
        <end position="443"/>
    </location>
</feature>
<keyword evidence="1" id="KW-0812">Transmembrane</keyword>
<gene>
    <name evidence="5" type="ORF">FEJ81_20255</name>
</gene>
<evidence type="ECO:0000259" key="2">
    <source>
        <dbReference type="Pfam" id="PF26589"/>
    </source>
</evidence>
<organism evidence="5 6">
    <name type="scientific">Natrinema versiforme</name>
    <dbReference type="NCBI Taxonomy" id="88724"/>
    <lineage>
        <taxon>Archaea</taxon>
        <taxon>Methanobacteriati</taxon>
        <taxon>Methanobacteriota</taxon>
        <taxon>Stenosarchaea group</taxon>
        <taxon>Halobacteria</taxon>
        <taxon>Halobacteriales</taxon>
        <taxon>Natrialbaceae</taxon>
        <taxon>Natrinema</taxon>
    </lineage>
</organism>
<evidence type="ECO:0000256" key="1">
    <source>
        <dbReference type="SAM" id="Phobius"/>
    </source>
</evidence>
<evidence type="ECO:0000259" key="4">
    <source>
        <dbReference type="Pfam" id="PF26591"/>
    </source>
</evidence>
<dbReference type="AlphaFoldDB" id="A0A4P8WMJ1"/>
<feature type="transmembrane region" description="Helical" evidence="1">
    <location>
        <begin position="549"/>
        <end position="570"/>
    </location>
</feature>
<evidence type="ECO:0000259" key="3">
    <source>
        <dbReference type="Pfam" id="PF26590"/>
    </source>
</evidence>
<reference evidence="6" key="1">
    <citation type="submission" date="2019-05" db="EMBL/GenBank/DDBJ databases">
        <title>Genome sequence and methylation pattern of the halophilic Archaeon Natrinema versiforme BOL5-4.</title>
        <authorList>
            <person name="DasSarma P."/>
            <person name="Anton B.P."/>
            <person name="DasSarma S.L."/>
            <person name="Martinez F.L."/>
            <person name="Guzman D."/>
            <person name="Roberts R.J."/>
            <person name="DasSarma S."/>
        </authorList>
    </citation>
    <scope>NUCLEOTIDE SEQUENCE [LARGE SCALE GENOMIC DNA]</scope>
    <source>
        <strain evidence="6">BOL5-4</strain>
        <plasmid evidence="6">pnve500</plasmid>
    </source>
</reference>
<feature type="domain" description="DUF8186" evidence="4">
    <location>
        <begin position="450"/>
        <end position="536"/>
    </location>
</feature>
<dbReference type="Pfam" id="PF26589">
    <property type="entry name" value="DUF8186"/>
    <property type="match status" value="1"/>
</dbReference>
<evidence type="ECO:0000313" key="5">
    <source>
        <dbReference type="EMBL" id="QCS44644.1"/>
    </source>
</evidence>
<keyword evidence="1" id="KW-0472">Membrane</keyword>
<dbReference type="Pfam" id="PF26590">
    <property type="entry name" value="DUF8186_M"/>
    <property type="match status" value="1"/>
</dbReference>
<dbReference type="InterPro" id="IPR058499">
    <property type="entry name" value="DUF8186"/>
</dbReference>
<dbReference type="KEGG" id="nvr:FEJ81_20255"/>
<keyword evidence="5" id="KW-0614">Plasmid</keyword>
<feature type="domain" description="DUF8186" evidence="2">
    <location>
        <begin position="110"/>
        <end position="281"/>
    </location>
</feature>
<accession>A0A4P8WMJ1</accession>
<dbReference type="InterPro" id="IPR058910">
    <property type="entry name" value="DUF8186_M"/>
</dbReference>
<evidence type="ECO:0000313" key="6">
    <source>
        <dbReference type="Proteomes" id="UP000302218"/>
    </source>
</evidence>
<proteinExistence type="predicted"/>
<dbReference type="InterPro" id="IPR058911">
    <property type="entry name" value="DUF8186_C"/>
</dbReference>
<dbReference type="Pfam" id="PF26591">
    <property type="entry name" value="DUF8186_C"/>
    <property type="match status" value="1"/>
</dbReference>
<protein>
    <submittedName>
        <fullName evidence="5">Uncharacterized protein</fullName>
    </submittedName>
</protein>
<dbReference type="EMBL" id="CP040331">
    <property type="protein sequence ID" value="QCS44644.1"/>
    <property type="molecule type" value="Genomic_DNA"/>
</dbReference>
<dbReference type="Proteomes" id="UP000302218">
    <property type="component" value="Plasmid pNVE500"/>
</dbReference>
<sequence>MAPARSMLVVVALLGTSSLLGGLASTTALAADSHSSTAVTAGGPDHGVNESRFYLLWSEDTDQENLSSDDFAANASSSAEFTQRLSRSTDYLFDDPIEDVEQWNRGDFGEYTAGDAATSVHPESADLEDGRYIKDAHASIFAVQPSTVLQSGTESTTYIAPEGEVLATADYRVEVPDDRESGPVREEWSLEEAELDGVDLQAAGQQLDSNISHRSTLEYSGLSGDPTLTVAVDISAQLRHERRTCDEYNESADSCDGSWETELTHPSDQLTVTDSRNTTVNQIDTATGTQTTFETDDEQTGAVVHPSTIWSVIEIDDGTRVRGNWRFYSAGDAGWQTMVSRTETGTTRANSTVRPAQLYAVPMQAEPDVSSGATETVEPPLEIEDAWGSEHAGPSLAEAIDVTPVDQYVNSSSVALQSESITADSFDTVTVHGIVRGQSQTVSLADDGIVRETNLNLTVLEDDYSGVVVEATVTENATGEPVTTGRVEVGNQSAPLNASGMARLHLEERPSLLVEGTYVAEDWWRTETMYATAEDRAKAPPKYPQFAQLVQLALVTLLWFLPVALAVYGFDYLTDGAFLGLTDTDDR</sequence>